<dbReference type="InterPro" id="IPR040393">
    <property type="entry name" value="TREX1/2"/>
</dbReference>
<dbReference type="EMBL" id="CACVKT020003579">
    <property type="protein sequence ID" value="CAC5384503.1"/>
    <property type="molecule type" value="Genomic_DNA"/>
</dbReference>
<comment type="cofactor">
    <cofactor evidence="1">
        <name>Mg(2+)</name>
        <dbReference type="ChEBI" id="CHEBI:18420"/>
    </cofactor>
</comment>
<dbReference type="Pfam" id="PF20700">
    <property type="entry name" value="Mutator"/>
    <property type="match status" value="1"/>
</dbReference>
<proteinExistence type="predicted"/>
<accession>A0A6J8BL54</accession>
<dbReference type="CDD" id="cd06127">
    <property type="entry name" value="DEDDh"/>
    <property type="match status" value="1"/>
</dbReference>
<dbReference type="GO" id="GO:0005737">
    <property type="term" value="C:cytoplasm"/>
    <property type="evidence" value="ECO:0007669"/>
    <property type="project" value="TreeGrafter"/>
</dbReference>
<dbReference type="GO" id="GO:0003676">
    <property type="term" value="F:nucleic acid binding"/>
    <property type="evidence" value="ECO:0007669"/>
    <property type="project" value="InterPro"/>
</dbReference>
<evidence type="ECO:0000259" key="8">
    <source>
        <dbReference type="Pfam" id="PF22123"/>
    </source>
</evidence>
<keyword evidence="3" id="KW-0479">Metal-binding</keyword>
<protein>
    <submittedName>
        <fullName evidence="9">Uncharacterized protein</fullName>
    </submittedName>
</protein>
<keyword evidence="2" id="KW-0540">Nuclease</keyword>
<dbReference type="Pfam" id="PF22123">
    <property type="entry name" value="Exu_RNase_H_like"/>
    <property type="match status" value="1"/>
</dbReference>
<dbReference type="GO" id="GO:0008296">
    <property type="term" value="F:3'-5'-DNA exonuclease activity"/>
    <property type="evidence" value="ECO:0007669"/>
    <property type="project" value="TreeGrafter"/>
</dbReference>
<sequence>MDRERTKCGFFTRNKSKKSKRHTFFKKLNKDRKSTSFQNPDLLDHNQYTHNLTDIGCEVTIDEEIIDVNKNNAWMEGRRVVELDVMAREMYCCRCNLPLHLSNTVGERLYGLASVLLIKCDNSACLATTDVHTGKRTPNGSYCINSKVAIGMTHAGMGPSHEKEFSKTIHDVAMTSCREAQHQEILLSHGKVAASFDGGWQKRGSGWNYNSNTGHATMIGKETGKIMLWDQRSRSCKTCEYHLANQTQIPDHLCSKNWYGSSKAMESDMAESMAHTLKNEGCEIKVIHADNDAATTSKLKVDFEDLEKRDDQNHLKKGLSKSLHQMSVKYKELKQDDTREYILRCFMYAITGGTTEEDIKVSLDRIVPHIFGNHDSCREVTWCKYKENPTNFKHYGGSCSLKNRLSAAVLQKNEGYSYLPKVNEASNLSPGDFTTSLTSKMDAKRKKRKQAANKKEIKKRRISLKKKKNLNERISTVKEGPTYETQFELNTENVPQIPQQIIISGSESRVFFDLETTGLGRNCEITQIAAKVGENVFQKYVIPRVDIQIEASRVTGITYSQSTNIMYVHGEKVEPISIQKALLDFLEFLSVLEKPILIGHNICNFDIPILVRKLKESNLYTTYCKLVKGFVDT</sequence>
<dbReference type="InterPro" id="IPR049012">
    <property type="entry name" value="Mutator_transp_dom"/>
</dbReference>
<dbReference type="InterPro" id="IPR012337">
    <property type="entry name" value="RNaseH-like_sf"/>
</dbReference>
<feature type="domain" description="Mutator-like transposase" evidence="7">
    <location>
        <begin position="160"/>
        <end position="383"/>
    </location>
</feature>
<dbReference type="OrthoDB" id="6145092at2759"/>
<evidence type="ECO:0000256" key="3">
    <source>
        <dbReference type="ARBA" id="ARBA00022723"/>
    </source>
</evidence>
<evidence type="ECO:0000256" key="1">
    <source>
        <dbReference type="ARBA" id="ARBA00001946"/>
    </source>
</evidence>
<reference evidence="9 10" key="1">
    <citation type="submission" date="2020-06" db="EMBL/GenBank/DDBJ databases">
        <authorList>
            <person name="Li R."/>
            <person name="Bekaert M."/>
        </authorList>
    </citation>
    <scope>NUCLEOTIDE SEQUENCE [LARGE SCALE GENOMIC DNA]</scope>
    <source>
        <strain evidence="10">wild</strain>
    </source>
</reference>
<dbReference type="GO" id="GO:0046872">
    <property type="term" value="F:metal ion binding"/>
    <property type="evidence" value="ECO:0007669"/>
    <property type="project" value="UniProtKB-KW"/>
</dbReference>
<dbReference type="Gene3D" id="3.30.420.10">
    <property type="entry name" value="Ribonuclease H-like superfamily/Ribonuclease H"/>
    <property type="match status" value="1"/>
</dbReference>
<dbReference type="InterPro" id="IPR054362">
    <property type="entry name" value="Exu_RNase_H-like"/>
</dbReference>
<gene>
    <name evidence="9" type="ORF">MCOR_20135</name>
</gene>
<dbReference type="AlphaFoldDB" id="A0A6J8BL54"/>
<keyword evidence="4" id="KW-0378">Hydrolase</keyword>
<evidence type="ECO:0000259" key="7">
    <source>
        <dbReference type="Pfam" id="PF20700"/>
    </source>
</evidence>
<keyword evidence="5" id="KW-0269">Exonuclease</keyword>
<dbReference type="GO" id="GO:0006308">
    <property type="term" value="P:DNA catabolic process"/>
    <property type="evidence" value="ECO:0007669"/>
    <property type="project" value="TreeGrafter"/>
</dbReference>
<evidence type="ECO:0000313" key="10">
    <source>
        <dbReference type="Proteomes" id="UP000507470"/>
    </source>
</evidence>
<keyword evidence="6" id="KW-0460">Magnesium</keyword>
<dbReference type="InterPro" id="IPR036397">
    <property type="entry name" value="RNaseH_sf"/>
</dbReference>
<dbReference type="PANTHER" id="PTHR13058:SF22">
    <property type="entry name" value="EXODEOXYRIBONUCLEASE III"/>
    <property type="match status" value="1"/>
</dbReference>
<name>A0A6J8BL54_MYTCO</name>
<dbReference type="PANTHER" id="PTHR13058">
    <property type="entry name" value="THREE PRIME REPAIR EXONUCLEASE 1, 2"/>
    <property type="match status" value="1"/>
</dbReference>
<organism evidence="9 10">
    <name type="scientific">Mytilus coruscus</name>
    <name type="common">Sea mussel</name>
    <dbReference type="NCBI Taxonomy" id="42192"/>
    <lineage>
        <taxon>Eukaryota</taxon>
        <taxon>Metazoa</taxon>
        <taxon>Spiralia</taxon>
        <taxon>Lophotrochozoa</taxon>
        <taxon>Mollusca</taxon>
        <taxon>Bivalvia</taxon>
        <taxon>Autobranchia</taxon>
        <taxon>Pteriomorphia</taxon>
        <taxon>Mytilida</taxon>
        <taxon>Mytiloidea</taxon>
        <taxon>Mytilidae</taxon>
        <taxon>Mytilinae</taxon>
        <taxon>Mytilus</taxon>
    </lineage>
</organism>
<evidence type="ECO:0000256" key="5">
    <source>
        <dbReference type="ARBA" id="ARBA00022839"/>
    </source>
</evidence>
<evidence type="ECO:0000256" key="4">
    <source>
        <dbReference type="ARBA" id="ARBA00022801"/>
    </source>
</evidence>
<dbReference type="SUPFAM" id="SSF53098">
    <property type="entry name" value="Ribonuclease H-like"/>
    <property type="match status" value="1"/>
</dbReference>
<evidence type="ECO:0000256" key="6">
    <source>
        <dbReference type="ARBA" id="ARBA00022842"/>
    </source>
</evidence>
<feature type="domain" description="Exuperantia RNAse H-like" evidence="8">
    <location>
        <begin position="510"/>
        <end position="632"/>
    </location>
</feature>
<dbReference type="Proteomes" id="UP000507470">
    <property type="component" value="Unassembled WGS sequence"/>
</dbReference>
<keyword evidence="10" id="KW-1185">Reference proteome</keyword>
<evidence type="ECO:0000256" key="2">
    <source>
        <dbReference type="ARBA" id="ARBA00022722"/>
    </source>
</evidence>
<evidence type="ECO:0000313" key="9">
    <source>
        <dbReference type="EMBL" id="CAC5384503.1"/>
    </source>
</evidence>